<organism evidence="2 3">
    <name type="scientific">Paracoccus lichenicola</name>
    <dbReference type="NCBI Taxonomy" id="2665644"/>
    <lineage>
        <taxon>Bacteria</taxon>
        <taxon>Pseudomonadati</taxon>
        <taxon>Pseudomonadota</taxon>
        <taxon>Alphaproteobacteria</taxon>
        <taxon>Rhodobacterales</taxon>
        <taxon>Paracoccaceae</taxon>
        <taxon>Paracoccus</taxon>
    </lineage>
</organism>
<keyword evidence="3" id="KW-1185">Reference proteome</keyword>
<feature type="region of interest" description="Disordered" evidence="1">
    <location>
        <begin position="48"/>
        <end position="76"/>
    </location>
</feature>
<evidence type="ECO:0000313" key="3">
    <source>
        <dbReference type="Proteomes" id="UP000481417"/>
    </source>
</evidence>
<proteinExistence type="predicted"/>
<dbReference type="Pfam" id="PF04883">
    <property type="entry name" value="HK97-gp10_like"/>
    <property type="match status" value="1"/>
</dbReference>
<evidence type="ECO:0000313" key="2">
    <source>
        <dbReference type="EMBL" id="MTD98791.1"/>
    </source>
</evidence>
<gene>
    <name evidence="2" type="ORF">GIY56_00645</name>
</gene>
<protein>
    <submittedName>
        <fullName evidence="2">HK97 gp10 family phage protein</fullName>
    </submittedName>
</protein>
<name>A0A6L6HK71_9RHOB</name>
<dbReference type="RefSeq" id="WP_154762891.1">
    <property type="nucleotide sequence ID" value="NZ_WMBT01000001.1"/>
</dbReference>
<dbReference type="Proteomes" id="UP000481417">
    <property type="component" value="Unassembled WGS sequence"/>
</dbReference>
<feature type="compositionally biased region" description="Polar residues" evidence="1">
    <location>
        <begin position="57"/>
        <end position="69"/>
    </location>
</feature>
<dbReference type="EMBL" id="WMBT01000001">
    <property type="protein sequence ID" value="MTD98791.1"/>
    <property type="molecule type" value="Genomic_DNA"/>
</dbReference>
<reference evidence="2 3" key="1">
    <citation type="submission" date="2019-11" db="EMBL/GenBank/DDBJ databases">
        <authorList>
            <person name="Lang L."/>
        </authorList>
    </citation>
    <scope>NUCLEOTIDE SEQUENCE [LARGE SCALE GENOMIC DNA]</scope>
    <source>
        <strain evidence="2 3">YIM 132242</strain>
    </source>
</reference>
<comment type="caution">
    <text evidence="2">The sequence shown here is derived from an EMBL/GenBank/DDBJ whole genome shotgun (WGS) entry which is preliminary data.</text>
</comment>
<dbReference type="InterPro" id="IPR010064">
    <property type="entry name" value="HK97-gp10_tail"/>
</dbReference>
<sequence>MSITRQSSDALAKRLAAIPREIVAQVQPALIKGVQKVAADARTLAEASRRTGETIDSIETTGPNSTTPAYAQGGATRTTHELQAVVTVGNPDVRTAHLVEFGTDERHHQDGASTGTMPATPFLLPAWRLNRARVQRRINSAVNKAIREASQ</sequence>
<accession>A0A6L6HK71</accession>
<dbReference type="AlphaFoldDB" id="A0A6L6HK71"/>
<evidence type="ECO:0000256" key="1">
    <source>
        <dbReference type="SAM" id="MobiDB-lite"/>
    </source>
</evidence>